<dbReference type="eggNOG" id="COG0475">
    <property type="taxonomic scope" value="Bacteria"/>
</dbReference>
<dbReference type="InParanoid" id="B4D7D4"/>
<feature type="transmembrane region" description="Helical" evidence="8">
    <location>
        <begin position="265"/>
        <end position="285"/>
    </location>
</feature>
<reference evidence="10 11" key="1">
    <citation type="journal article" date="2011" name="J. Bacteriol.">
        <title>Genome sequence of Chthoniobacter flavus Ellin428, an aerobic heterotrophic soil bacterium.</title>
        <authorList>
            <person name="Kant R."/>
            <person name="van Passel M.W."/>
            <person name="Palva A."/>
            <person name="Lucas S."/>
            <person name="Lapidus A."/>
            <person name="Glavina Del Rio T."/>
            <person name="Dalin E."/>
            <person name="Tice H."/>
            <person name="Bruce D."/>
            <person name="Goodwin L."/>
            <person name="Pitluck S."/>
            <person name="Larimer F.W."/>
            <person name="Land M.L."/>
            <person name="Hauser L."/>
            <person name="Sangwan P."/>
            <person name="de Vos W.M."/>
            <person name="Janssen P.H."/>
            <person name="Smidt H."/>
        </authorList>
    </citation>
    <scope>NUCLEOTIDE SEQUENCE [LARGE SCALE GENOMIC DNA]</scope>
    <source>
        <strain evidence="10 11">Ellin428</strain>
    </source>
</reference>
<comment type="subcellular location">
    <subcellularLocation>
        <location evidence="1">Membrane</location>
        <topology evidence="1">Multi-pass membrane protein</topology>
    </subcellularLocation>
</comment>
<organism evidence="10 11">
    <name type="scientific">Chthoniobacter flavus Ellin428</name>
    <dbReference type="NCBI Taxonomy" id="497964"/>
    <lineage>
        <taxon>Bacteria</taxon>
        <taxon>Pseudomonadati</taxon>
        <taxon>Verrucomicrobiota</taxon>
        <taxon>Spartobacteria</taxon>
        <taxon>Chthoniobacterales</taxon>
        <taxon>Chthoniobacteraceae</taxon>
        <taxon>Chthoniobacter</taxon>
    </lineage>
</organism>
<dbReference type="AlphaFoldDB" id="B4D7D4"/>
<feature type="transmembrane region" description="Helical" evidence="8">
    <location>
        <begin position="153"/>
        <end position="171"/>
    </location>
</feature>
<feature type="transmembrane region" description="Helical" evidence="8">
    <location>
        <begin position="333"/>
        <end position="351"/>
    </location>
</feature>
<evidence type="ECO:0000259" key="9">
    <source>
        <dbReference type="Pfam" id="PF00999"/>
    </source>
</evidence>
<keyword evidence="7 8" id="KW-0472">Membrane</keyword>
<keyword evidence="2" id="KW-0813">Transport</keyword>
<keyword evidence="3" id="KW-0050">Antiport</keyword>
<dbReference type="Gene3D" id="1.20.1530.20">
    <property type="match status" value="1"/>
</dbReference>
<evidence type="ECO:0000256" key="1">
    <source>
        <dbReference type="ARBA" id="ARBA00004141"/>
    </source>
</evidence>
<evidence type="ECO:0000256" key="4">
    <source>
        <dbReference type="ARBA" id="ARBA00022692"/>
    </source>
</evidence>
<comment type="caution">
    <text evidence="10">The sequence shown here is derived from an EMBL/GenBank/DDBJ whole genome shotgun (WGS) entry which is preliminary data.</text>
</comment>
<accession>B4D7D4</accession>
<evidence type="ECO:0000256" key="6">
    <source>
        <dbReference type="ARBA" id="ARBA00023065"/>
    </source>
</evidence>
<evidence type="ECO:0000256" key="2">
    <source>
        <dbReference type="ARBA" id="ARBA00022448"/>
    </source>
</evidence>
<feature type="transmembrane region" description="Helical" evidence="8">
    <location>
        <begin position="234"/>
        <end position="253"/>
    </location>
</feature>
<evidence type="ECO:0000256" key="3">
    <source>
        <dbReference type="ARBA" id="ARBA00022449"/>
    </source>
</evidence>
<feature type="transmembrane region" description="Helical" evidence="8">
    <location>
        <begin position="297"/>
        <end position="321"/>
    </location>
</feature>
<evidence type="ECO:0000256" key="8">
    <source>
        <dbReference type="SAM" id="Phobius"/>
    </source>
</evidence>
<dbReference type="InterPro" id="IPR006153">
    <property type="entry name" value="Cation/H_exchanger_TM"/>
</dbReference>
<keyword evidence="6" id="KW-0406">Ion transport</keyword>
<evidence type="ECO:0000313" key="10">
    <source>
        <dbReference type="EMBL" id="EDY17551.1"/>
    </source>
</evidence>
<protein>
    <submittedName>
        <fullName evidence="10">Sodium/hydrogen exchanger</fullName>
    </submittedName>
</protein>
<dbReference type="GO" id="GO:0015297">
    <property type="term" value="F:antiporter activity"/>
    <property type="evidence" value="ECO:0007669"/>
    <property type="project" value="UniProtKB-KW"/>
</dbReference>
<feature type="transmembrane region" description="Helical" evidence="8">
    <location>
        <begin position="57"/>
        <end position="75"/>
    </location>
</feature>
<gene>
    <name evidence="10" type="ORF">CfE428DRAFT_4849</name>
</gene>
<evidence type="ECO:0000256" key="7">
    <source>
        <dbReference type="ARBA" id="ARBA00023136"/>
    </source>
</evidence>
<proteinExistence type="predicted"/>
<keyword evidence="4 8" id="KW-0812">Transmembrane</keyword>
<keyword evidence="5 8" id="KW-1133">Transmembrane helix</keyword>
<dbReference type="Proteomes" id="UP000005824">
    <property type="component" value="Unassembled WGS sequence"/>
</dbReference>
<feature type="transmembrane region" description="Helical" evidence="8">
    <location>
        <begin position="81"/>
        <end position="104"/>
    </location>
</feature>
<dbReference type="InterPro" id="IPR038770">
    <property type="entry name" value="Na+/solute_symporter_sf"/>
</dbReference>
<evidence type="ECO:0000256" key="5">
    <source>
        <dbReference type="ARBA" id="ARBA00022989"/>
    </source>
</evidence>
<dbReference type="STRING" id="497964.CfE428DRAFT_4849"/>
<sequence>MLGFIIAGVIIGPSVLDIVDPEGPVINMRAEIGGLLFMFFVGFEIDLEEFKRSRSRSLAFGALTFLLPFIGGVVLGRLRGAGWNSALLIGSLISSHTLLAFPLLRRLGLAQHPTVLMAVGGTIFTDIASMLVLAVTASVHLAGFSWSFLGKEFLELAVFVVLVFYGAGSLARKAIIRYGETPELRVMILLFVIALCAEGARAINLEGIVGAFLVGIAVKRAVRGKFAVEQLEITAHAIFIPAFFLCAGFLVNFRLLWQTMLTRPGLVAGLLAALIIGKYLAAWLSGLAYGSNRAETALVWSISLPQMAATLATAVVAHHTVNRFGEPLLDQSYVNGVLFLVVASCVAGPILSERFAKRIQADPGRDQHANETLSSAPI</sequence>
<evidence type="ECO:0000313" key="11">
    <source>
        <dbReference type="Proteomes" id="UP000005824"/>
    </source>
</evidence>
<name>B4D7D4_9BACT</name>
<dbReference type="GO" id="GO:1902600">
    <property type="term" value="P:proton transmembrane transport"/>
    <property type="evidence" value="ECO:0007669"/>
    <property type="project" value="InterPro"/>
</dbReference>
<feature type="transmembrane region" description="Helical" evidence="8">
    <location>
        <begin position="116"/>
        <end position="141"/>
    </location>
</feature>
<dbReference type="PANTHER" id="PTHR43562:SF4">
    <property type="entry name" value="NA(+)_H(+) ANTIPORTER NHAS5"/>
    <property type="match status" value="1"/>
</dbReference>
<feature type="domain" description="Cation/H+ exchanger transmembrane" evidence="9">
    <location>
        <begin position="2"/>
        <end position="351"/>
    </location>
</feature>
<keyword evidence="11" id="KW-1185">Reference proteome</keyword>
<dbReference type="PANTHER" id="PTHR43562">
    <property type="entry name" value="NAPA-TYPE SODIUM/HYDROGEN ANTIPORTER"/>
    <property type="match status" value="1"/>
</dbReference>
<dbReference type="GO" id="GO:0016020">
    <property type="term" value="C:membrane"/>
    <property type="evidence" value="ECO:0007669"/>
    <property type="project" value="UniProtKB-SubCell"/>
</dbReference>
<dbReference type="Pfam" id="PF00999">
    <property type="entry name" value="Na_H_Exchanger"/>
    <property type="match status" value="1"/>
</dbReference>
<dbReference type="EMBL" id="ABVL01000018">
    <property type="protein sequence ID" value="EDY17551.1"/>
    <property type="molecule type" value="Genomic_DNA"/>
</dbReference>